<evidence type="ECO:0000256" key="1">
    <source>
        <dbReference type="SAM" id="MobiDB-lite"/>
    </source>
</evidence>
<dbReference type="EMBL" id="BOPV01000001">
    <property type="protein sequence ID" value="GIL38334.1"/>
    <property type="molecule type" value="Genomic_DNA"/>
</dbReference>
<comment type="caution">
    <text evidence="5">The sequence shown here is derived from an EMBL/GenBank/DDBJ whole genome shotgun (WGS) entry which is preliminary data.</text>
</comment>
<gene>
    <name evidence="5" type="ORF">TMPK1_05710</name>
</gene>
<reference evidence="5" key="1">
    <citation type="submission" date="2021-02" db="EMBL/GenBank/DDBJ databases">
        <title>Genome sequence of Rhodospirillales sp. strain TMPK1 isolated from soil.</title>
        <authorList>
            <person name="Nakai R."/>
            <person name="Kusada H."/>
            <person name="Tamaki H."/>
        </authorList>
    </citation>
    <scope>NUCLEOTIDE SEQUENCE</scope>
    <source>
        <strain evidence="5">TMPK1</strain>
    </source>
</reference>
<dbReference type="RefSeq" id="WP_420241315.1">
    <property type="nucleotide sequence ID" value="NZ_BOPV01000001.1"/>
</dbReference>
<dbReference type="InterPro" id="IPR007621">
    <property type="entry name" value="TPM_dom"/>
</dbReference>
<feature type="region of interest" description="Disordered" evidence="1">
    <location>
        <begin position="217"/>
        <end position="249"/>
    </location>
</feature>
<feature type="domain" description="TPM" evidence="4">
    <location>
        <begin position="31"/>
        <end position="152"/>
    </location>
</feature>
<dbReference type="Gene3D" id="3.10.310.50">
    <property type="match status" value="1"/>
</dbReference>
<organism evidence="5 6">
    <name type="scientific">Roseiterribacter gracilis</name>
    <dbReference type="NCBI Taxonomy" id="2812848"/>
    <lineage>
        <taxon>Bacteria</taxon>
        <taxon>Pseudomonadati</taxon>
        <taxon>Pseudomonadota</taxon>
        <taxon>Alphaproteobacteria</taxon>
        <taxon>Rhodospirillales</taxon>
        <taxon>Roseiterribacteraceae</taxon>
        <taxon>Roseiterribacter</taxon>
    </lineage>
</organism>
<keyword evidence="2" id="KW-1133">Transmembrane helix</keyword>
<dbReference type="Proteomes" id="UP000681075">
    <property type="component" value="Unassembled WGS sequence"/>
</dbReference>
<feature type="compositionally biased region" description="Gly residues" evidence="1">
    <location>
        <begin position="220"/>
        <end position="249"/>
    </location>
</feature>
<feature type="transmembrane region" description="Helical" evidence="2">
    <location>
        <begin position="180"/>
        <end position="197"/>
    </location>
</feature>
<evidence type="ECO:0000256" key="3">
    <source>
        <dbReference type="SAM" id="SignalP"/>
    </source>
</evidence>
<dbReference type="PANTHER" id="PTHR30373">
    <property type="entry name" value="UPF0603 PROTEIN YGCG"/>
    <property type="match status" value="1"/>
</dbReference>
<accession>A0A8S8X7G3</accession>
<evidence type="ECO:0000259" key="4">
    <source>
        <dbReference type="Pfam" id="PF04536"/>
    </source>
</evidence>
<dbReference type="Pfam" id="PF04536">
    <property type="entry name" value="TPM_phosphatase"/>
    <property type="match status" value="1"/>
</dbReference>
<dbReference type="AlphaFoldDB" id="A0A8S8X7G3"/>
<keyword evidence="2" id="KW-0812">Transmembrane</keyword>
<proteinExistence type="predicted"/>
<protein>
    <recommendedName>
        <fullName evidence="4">TPM domain-containing protein</fullName>
    </recommendedName>
</protein>
<name>A0A8S8X7G3_9PROT</name>
<feature type="chain" id="PRO_5035870298" description="TPM domain-containing protein" evidence="3">
    <location>
        <begin position="21"/>
        <end position="249"/>
    </location>
</feature>
<dbReference type="PANTHER" id="PTHR30373:SF2">
    <property type="entry name" value="UPF0603 PROTEIN YGCG"/>
    <property type="match status" value="1"/>
</dbReference>
<feature type="signal peptide" evidence="3">
    <location>
        <begin position="1"/>
        <end position="20"/>
    </location>
</feature>
<evidence type="ECO:0000313" key="5">
    <source>
        <dbReference type="EMBL" id="GIL38334.1"/>
    </source>
</evidence>
<keyword evidence="6" id="KW-1185">Reference proteome</keyword>
<sequence length="249" mass="25585">MRTFSATVLVALLFVSVALAAIKLPALTGRVVDEAGALSSTQRSALETELATHEQKTGQQVVVAIVKSLQGVEIEEYGVDLIRGWGIGQKGKNTGAILLVAPNEKRVRIEVGYGLEGSLTDAASRVIIERTILPQIKRGDLPAGVLAGAHEMLRVLTGELSAEELAPVQGAVAVPDPPAWTGYVIIVLFLLFVFWRVRTRGVVGTLLDVIWVVASSSRGGSSGGSWGGGGGGFSGGGGSGGGGGASGSW</sequence>
<keyword evidence="3" id="KW-0732">Signal</keyword>
<keyword evidence="2" id="KW-0472">Membrane</keyword>
<evidence type="ECO:0000313" key="6">
    <source>
        <dbReference type="Proteomes" id="UP000681075"/>
    </source>
</evidence>
<evidence type="ECO:0000256" key="2">
    <source>
        <dbReference type="SAM" id="Phobius"/>
    </source>
</evidence>